<feature type="transmembrane region" description="Helical" evidence="7">
    <location>
        <begin position="110"/>
        <end position="132"/>
    </location>
</feature>
<evidence type="ECO:0000256" key="2">
    <source>
        <dbReference type="ARBA" id="ARBA00022448"/>
    </source>
</evidence>
<evidence type="ECO:0000313" key="9">
    <source>
        <dbReference type="EMBL" id="MCK9798783.1"/>
    </source>
</evidence>
<dbReference type="PANTHER" id="PTHR30151:SF25">
    <property type="entry name" value="TAURINE TRANSPORT SYSTEM PERMEASE PROTEIN TAUC"/>
    <property type="match status" value="1"/>
</dbReference>
<dbReference type="PANTHER" id="PTHR30151">
    <property type="entry name" value="ALKANE SULFONATE ABC TRANSPORTER-RELATED, MEMBRANE SUBUNIT"/>
    <property type="match status" value="1"/>
</dbReference>
<reference evidence="9 10" key="1">
    <citation type="journal article" date="2022" name="Int. J. Syst. Evol. Microbiol.">
        <title>Pseudomonas aegrilactucae sp. nov. and Pseudomonas morbosilactucae sp. nov., pathogens causing bacterial rot of lettuce in Japan.</title>
        <authorList>
            <person name="Sawada H."/>
            <person name="Fujikawa T."/>
            <person name="Satou M."/>
        </authorList>
    </citation>
    <scope>NUCLEOTIDE SEQUENCE [LARGE SCALE GENOMIC DNA]</scope>
    <source>
        <strain evidence="9 10">MAFF 302030</strain>
    </source>
</reference>
<accession>A0A9X1YV21</accession>
<dbReference type="InterPro" id="IPR035906">
    <property type="entry name" value="MetI-like_sf"/>
</dbReference>
<evidence type="ECO:0000313" key="10">
    <source>
        <dbReference type="Proteomes" id="UP001155059"/>
    </source>
</evidence>
<dbReference type="Proteomes" id="UP001155059">
    <property type="component" value="Unassembled WGS sequence"/>
</dbReference>
<comment type="subcellular location">
    <subcellularLocation>
        <location evidence="1 7">Cell membrane</location>
        <topology evidence="1 7">Multi-pass membrane protein</topology>
    </subcellularLocation>
</comment>
<evidence type="ECO:0000256" key="6">
    <source>
        <dbReference type="ARBA" id="ARBA00023136"/>
    </source>
</evidence>
<reference evidence="9 10" key="2">
    <citation type="journal article" date="2023" name="Plant Pathol.">
        <title>Dismantling and reorganizing Pseudomonas marginalis sensu#lato.</title>
        <authorList>
            <person name="Sawada H."/>
            <person name="Fujikawa T."/>
            <person name="Satou M."/>
        </authorList>
    </citation>
    <scope>NUCLEOTIDE SEQUENCE [LARGE SCALE GENOMIC DNA]</scope>
    <source>
        <strain evidence="9 10">MAFF 302030</strain>
    </source>
</reference>
<comment type="caution">
    <text evidence="9">The sequence shown here is derived from an EMBL/GenBank/DDBJ whole genome shotgun (WGS) entry which is preliminary data.</text>
</comment>
<evidence type="ECO:0000256" key="1">
    <source>
        <dbReference type="ARBA" id="ARBA00004651"/>
    </source>
</evidence>
<dbReference type="Gene3D" id="1.10.3720.10">
    <property type="entry name" value="MetI-like"/>
    <property type="match status" value="1"/>
</dbReference>
<evidence type="ECO:0000259" key="8">
    <source>
        <dbReference type="PROSITE" id="PS50928"/>
    </source>
</evidence>
<dbReference type="RefSeq" id="WP_268265431.1">
    <property type="nucleotide sequence ID" value="NZ_JALQCW010000030.1"/>
</dbReference>
<dbReference type="PROSITE" id="PS50928">
    <property type="entry name" value="ABC_TM1"/>
    <property type="match status" value="1"/>
</dbReference>
<dbReference type="InterPro" id="IPR000515">
    <property type="entry name" value="MetI-like"/>
</dbReference>
<dbReference type="SUPFAM" id="SSF161098">
    <property type="entry name" value="MetI-like"/>
    <property type="match status" value="1"/>
</dbReference>
<evidence type="ECO:0000256" key="4">
    <source>
        <dbReference type="ARBA" id="ARBA00022692"/>
    </source>
</evidence>
<keyword evidence="2 7" id="KW-0813">Transport</keyword>
<organism evidence="9 10">
    <name type="scientific">Pseudomonas morbosilactucae</name>
    <dbReference type="NCBI Taxonomy" id="2938197"/>
    <lineage>
        <taxon>Bacteria</taxon>
        <taxon>Pseudomonadati</taxon>
        <taxon>Pseudomonadota</taxon>
        <taxon>Gammaproteobacteria</taxon>
        <taxon>Pseudomonadales</taxon>
        <taxon>Pseudomonadaceae</taxon>
        <taxon>Pseudomonas</taxon>
    </lineage>
</organism>
<dbReference type="Pfam" id="PF00528">
    <property type="entry name" value="BPD_transp_1"/>
    <property type="match status" value="1"/>
</dbReference>
<dbReference type="AlphaFoldDB" id="A0A9X1YV21"/>
<evidence type="ECO:0000256" key="7">
    <source>
        <dbReference type="RuleBase" id="RU363032"/>
    </source>
</evidence>
<dbReference type="GO" id="GO:0005886">
    <property type="term" value="C:plasma membrane"/>
    <property type="evidence" value="ECO:0007669"/>
    <property type="project" value="UniProtKB-SubCell"/>
</dbReference>
<feature type="domain" description="ABC transmembrane type-1" evidence="8">
    <location>
        <begin position="62"/>
        <end position="242"/>
    </location>
</feature>
<feature type="transmembrane region" description="Helical" evidence="7">
    <location>
        <begin position="69"/>
        <end position="89"/>
    </location>
</feature>
<proteinExistence type="inferred from homology"/>
<protein>
    <submittedName>
        <fullName evidence="9">ABC transporter permease</fullName>
    </submittedName>
</protein>
<evidence type="ECO:0000256" key="5">
    <source>
        <dbReference type="ARBA" id="ARBA00022989"/>
    </source>
</evidence>
<dbReference type="GO" id="GO:0042918">
    <property type="term" value="P:alkanesulfonate transmembrane transport"/>
    <property type="evidence" value="ECO:0007669"/>
    <property type="project" value="UniProtKB-ARBA"/>
</dbReference>
<comment type="similarity">
    <text evidence="7">Belongs to the binding-protein-dependent transport system permease family.</text>
</comment>
<feature type="transmembrane region" description="Helical" evidence="7">
    <location>
        <begin position="223"/>
        <end position="242"/>
    </location>
</feature>
<dbReference type="CDD" id="cd06261">
    <property type="entry name" value="TM_PBP2"/>
    <property type="match status" value="1"/>
</dbReference>
<keyword evidence="4 7" id="KW-0812">Transmembrane</keyword>
<evidence type="ECO:0000256" key="3">
    <source>
        <dbReference type="ARBA" id="ARBA00022475"/>
    </source>
</evidence>
<gene>
    <name evidence="9" type="ORF">M1B34_13885</name>
</gene>
<keyword evidence="6 7" id="KW-0472">Membrane</keyword>
<dbReference type="FunFam" id="1.10.3720.10:FF:000003">
    <property type="entry name" value="Aliphatic sulfonate ABC transporter permease"/>
    <property type="match status" value="1"/>
</dbReference>
<keyword evidence="5 7" id="KW-1133">Transmembrane helix</keyword>
<keyword evidence="3" id="KW-1003">Cell membrane</keyword>
<feature type="transmembrane region" description="Helical" evidence="7">
    <location>
        <begin position="12"/>
        <end position="34"/>
    </location>
</feature>
<dbReference type="GO" id="GO:0010438">
    <property type="term" value="P:cellular response to sulfur starvation"/>
    <property type="evidence" value="ECO:0007669"/>
    <property type="project" value="TreeGrafter"/>
</dbReference>
<sequence length="255" mass="28211">MARFVRPVFNALTWVISPVALLLLWHLVANAGIFPRNLLVPPAQVWQTFEALLASGELLEHLDNSLSRLSLGFAIGAFSGLAFGVLMALSKNVEAYCAPLFHSLRQIPSIALIPMFVLLLGIDETFKIVIVAKTAFFPVALAASEGVKAIPRSYFEVADVYQLRWPTLVREIALPAAAPPIITGFRISLTRAWVVLVATELLAADSGLGQMIEMSRQMLRIDVVMVGVVITGLIGFVLDFSFRRLERRLLRWQTR</sequence>
<name>A0A9X1YV21_9PSED</name>
<dbReference type="EMBL" id="JALQCW010000030">
    <property type="protein sequence ID" value="MCK9798783.1"/>
    <property type="molecule type" value="Genomic_DNA"/>
</dbReference>